<dbReference type="InterPro" id="IPR013785">
    <property type="entry name" value="Aldolase_TIM"/>
</dbReference>
<evidence type="ECO:0000256" key="4">
    <source>
        <dbReference type="ARBA" id="ARBA00023239"/>
    </source>
</evidence>
<comment type="similarity">
    <text evidence="2">Belongs to the KHG/KDPG aldolase family.</text>
</comment>
<dbReference type="Gene3D" id="3.20.20.70">
    <property type="entry name" value="Aldolase class I"/>
    <property type="match status" value="1"/>
</dbReference>
<dbReference type="PANTHER" id="PTHR30246">
    <property type="entry name" value="2-KETO-3-DEOXY-6-PHOSPHOGLUCONATE ALDOLASE"/>
    <property type="match status" value="1"/>
</dbReference>
<dbReference type="KEGG" id="tmk:QGN29_06760"/>
<sequence>MSSVLNLIKSVQYIPIFQGKAETELHTVLSHLEGVYAPIMEIPLRCEEAPELLQLAKKTAPHFKIGAGSVSTVSDAEKALDCGADYLMSAGVNDRVMAYALDRNIPIFPGVYTPSDVEKAIQYDLKIMKFFPANAPDSMTLLDAFYGPYPELEFIATGGVDDYLRRDFLECQNVVACGGSWPIKPALSNTPNLEELDRRLTLFYGQRSLA</sequence>
<evidence type="ECO:0000313" key="7">
    <source>
        <dbReference type="Proteomes" id="UP001268683"/>
    </source>
</evidence>
<dbReference type="AlphaFoldDB" id="A0AA52HBW4"/>
<dbReference type="GO" id="GO:0016829">
    <property type="term" value="F:lyase activity"/>
    <property type="evidence" value="ECO:0007669"/>
    <property type="project" value="UniProtKB-KW"/>
</dbReference>
<name>A0AA52HBW4_9PROT</name>
<organism evidence="6 7">
    <name type="scientific">Temperatibacter marinus</name>
    <dbReference type="NCBI Taxonomy" id="1456591"/>
    <lineage>
        <taxon>Bacteria</taxon>
        <taxon>Pseudomonadati</taxon>
        <taxon>Pseudomonadota</taxon>
        <taxon>Alphaproteobacteria</taxon>
        <taxon>Kordiimonadales</taxon>
        <taxon>Temperatibacteraceae</taxon>
        <taxon>Temperatibacter</taxon>
    </lineage>
</organism>
<protein>
    <submittedName>
        <fullName evidence="6">Uncharacterized protein</fullName>
    </submittedName>
</protein>
<evidence type="ECO:0000256" key="1">
    <source>
        <dbReference type="ARBA" id="ARBA00004761"/>
    </source>
</evidence>
<comment type="subunit">
    <text evidence="3">Homotrimer.</text>
</comment>
<dbReference type="InterPro" id="IPR000887">
    <property type="entry name" value="Aldlse_KDPG_KHG"/>
</dbReference>
<dbReference type="Pfam" id="PF01081">
    <property type="entry name" value="Aldolase"/>
    <property type="match status" value="1"/>
</dbReference>
<comment type="pathway">
    <text evidence="1">Carbohydrate acid metabolism.</text>
</comment>
<dbReference type="RefSeq" id="WP_310799937.1">
    <property type="nucleotide sequence ID" value="NZ_CP123872.1"/>
</dbReference>
<keyword evidence="5" id="KW-0119">Carbohydrate metabolism</keyword>
<proteinExistence type="inferred from homology"/>
<dbReference type="EMBL" id="CP123872">
    <property type="protein sequence ID" value="WND04073.1"/>
    <property type="molecule type" value="Genomic_DNA"/>
</dbReference>
<dbReference type="PANTHER" id="PTHR30246:SF1">
    <property type="entry name" value="2-DEHYDRO-3-DEOXY-6-PHOSPHOGALACTONATE ALDOLASE-RELATED"/>
    <property type="match status" value="1"/>
</dbReference>
<evidence type="ECO:0000256" key="5">
    <source>
        <dbReference type="ARBA" id="ARBA00023277"/>
    </source>
</evidence>
<dbReference type="SUPFAM" id="SSF51569">
    <property type="entry name" value="Aldolase"/>
    <property type="match status" value="1"/>
</dbReference>
<keyword evidence="7" id="KW-1185">Reference proteome</keyword>
<dbReference type="Proteomes" id="UP001268683">
    <property type="component" value="Chromosome"/>
</dbReference>
<dbReference type="CDD" id="cd00452">
    <property type="entry name" value="KDPG_aldolase"/>
    <property type="match status" value="1"/>
</dbReference>
<evidence type="ECO:0000313" key="6">
    <source>
        <dbReference type="EMBL" id="WND04073.1"/>
    </source>
</evidence>
<gene>
    <name evidence="6" type="ORF">QGN29_06760</name>
</gene>
<reference evidence="6" key="1">
    <citation type="submission" date="2023-04" db="EMBL/GenBank/DDBJ databases">
        <title>Complete genome sequence of Temperatibacter marinus.</title>
        <authorList>
            <person name="Rong J.-C."/>
            <person name="Yi M.-L."/>
            <person name="Zhao Q."/>
        </authorList>
    </citation>
    <scope>NUCLEOTIDE SEQUENCE</scope>
    <source>
        <strain evidence="6">NBRC 110045</strain>
    </source>
</reference>
<evidence type="ECO:0000256" key="3">
    <source>
        <dbReference type="ARBA" id="ARBA00011233"/>
    </source>
</evidence>
<evidence type="ECO:0000256" key="2">
    <source>
        <dbReference type="ARBA" id="ARBA00006906"/>
    </source>
</evidence>
<accession>A0AA52HBW4</accession>
<keyword evidence="4" id="KW-0456">Lyase</keyword>